<keyword evidence="3" id="KW-1185">Reference proteome</keyword>
<evidence type="ECO:0000313" key="2">
    <source>
        <dbReference type="EMBL" id="GMJ03157.1"/>
    </source>
</evidence>
<gene>
    <name evidence="2" type="ORF">HRI_003984900</name>
</gene>
<dbReference type="AlphaFoldDB" id="A0A9W7IVL2"/>
<accession>A0A9W7IVL2</accession>
<dbReference type="EMBL" id="BSYR01000037">
    <property type="protein sequence ID" value="GMJ03157.1"/>
    <property type="molecule type" value="Genomic_DNA"/>
</dbReference>
<protein>
    <recommendedName>
        <fullName evidence="1">Tf2-1-like SH3-like domain-containing protein</fullName>
    </recommendedName>
</protein>
<sequence length="112" mass="13065">MKNQANKKRIEVELQVGDWAFIRLQPYRHLSLRLHRQQKLSPRFFGPYKVVQCLGVVAYKLALPEHTRIHPVFHISQLKLCRGEPSHQFTPLPMFPITQVPSNQALEDKVSL</sequence>
<comment type="caution">
    <text evidence="2">The sequence shown here is derived from an EMBL/GenBank/DDBJ whole genome shotgun (WGS) entry which is preliminary data.</text>
</comment>
<name>A0A9W7IVL2_HIBTR</name>
<organism evidence="2 3">
    <name type="scientific">Hibiscus trionum</name>
    <name type="common">Flower of an hour</name>
    <dbReference type="NCBI Taxonomy" id="183268"/>
    <lineage>
        <taxon>Eukaryota</taxon>
        <taxon>Viridiplantae</taxon>
        <taxon>Streptophyta</taxon>
        <taxon>Embryophyta</taxon>
        <taxon>Tracheophyta</taxon>
        <taxon>Spermatophyta</taxon>
        <taxon>Magnoliopsida</taxon>
        <taxon>eudicotyledons</taxon>
        <taxon>Gunneridae</taxon>
        <taxon>Pentapetalae</taxon>
        <taxon>rosids</taxon>
        <taxon>malvids</taxon>
        <taxon>Malvales</taxon>
        <taxon>Malvaceae</taxon>
        <taxon>Malvoideae</taxon>
        <taxon>Hibiscus</taxon>
    </lineage>
</organism>
<proteinExistence type="predicted"/>
<reference evidence="2" key="1">
    <citation type="submission" date="2023-05" db="EMBL/GenBank/DDBJ databases">
        <title>Genome and transcriptome analyses reveal genes involved in the formation of fine ridges on petal epidermal cells in Hibiscus trionum.</title>
        <authorList>
            <person name="Koshimizu S."/>
            <person name="Masuda S."/>
            <person name="Ishii T."/>
            <person name="Shirasu K."/>
            <person name="Hoshino A."/>
            <person name="Arita M."/>
        </authorList>
    </citation>
    <scope>NUCLEOTIDE SEQUENCE</scope>
    <source>
        <strain evidence="2">Hamamatsu line</strain>
    </source>
</reference>
<feature type="domain" description="Tf2-1-like SH3-like" evidence="1">
    <location>
        <begin position="17"/>
        <end position="81"/>
    </location>
</feature>
<dbReference type="Pfam" id="PF24626">
    <property type="entry name" value="SH3_Tf2-1"/>
    <property type="match status" value="1"/>
</dbReference>
<dbReference type="InterPro" id="IPR056924">
    <property type="entry name" value="SH3_Tf2-1"/>
</dbReference>
<dbReference type="Proteomes" id="UP001165190">
    <property type="component" value="Unassembled WGS sequence"/>
</dbReference>
<dbReference type="PANTHER" id="PTHR46148:SF54">
    <property type="entry name" value="RETROTRANSPOSON-LIKE PROTEIN"/>
    <property type="match status" value="1"/>
</dbReference>
<dbReference type="OrthoDB" id="5554229at2759"/>
<evidence type="ECO:0000259" key="1">
    <source>
        <dbReference type="Pfam" id="PF24626"/>
    </source>
</evidence>
<dbReference type="PANTHER" id="PTHR46148">
    <property type="entry name" value="CHROMO DOMAIN-CONTAINING PROTEIN"/>
    <property type="match status" value="1"/>
</dbReference>
<evidence type="ECO:0000313" key="3">
    <source>
        <dbReference type="Proteomes" id="UP001165190"/>
    </source>
</evidence>